<keyword evidence="5" id="KW-0804">Transcription</keyword>
<comment type="caution">
    <text evidence="9">The sequence shown here is derived from an EMBL/GenBank/DDBJ whole genome shotgun (WGS) entry which is preliminary data.</text>
</comment>
<accession>A0AAV8R109</accession>
<reference evidence="9 10" key="1">
    <citation type="submission" date="2022-12" db="EMBL/GenBank/DDBJ databases">
        <title>Chromosome-scale assembly of the Ensete ventricosum genome.</title>
        <authorList>
            <person name="Dussert Y."/>
            <person name="Stocks J."/>
            <person name="Wendawek A."/>
            <person name="Woldeyes F."/>
            <person name="Nichols R.A."/>
            <person name="Borrell J.S."/>
        </authorList>
    </citation>
    <scope>NUCLEOTIDE SEQUENCE [LARGE SCALE GENOMIC DNA]</scope>
    <source>
        <strain evidence="10">cv. Maze</strain>
        <tissue evidence="9">Seeds</tissue>
    </source>
</reference>
<dbReference type="Pfam" id="PF00249">
    <property type="entry name" value="Myb_DNA-binding"/>
    <property type="match status" value="2"/>
</dbReference>
<dbReference type="PROSITE" id="PS50090">
    <property type="entry name" value="MYB_LIKE"/>
    <property type="match status" value="2"/>
</dbReference>
<evidence type="ECO:0000313" key="10">
    <source>
        <dbReference type="Proteomes" id="UP001222027"/>
    </source>
</evidence>
<dbReference type="PANTHER" id="PTHR48000">
    <property type="entry name" value="OS09G0431300 PROTEIN"/>
    <property type="match status" value="1"/>
</dbReference>
<dbReference type="Proteomes" id="UP001222027">
    <property type="component" value="Unassembled WGS sequence"/>
</dbReference>
<evidence type="ECO:0000256" key="2">
    <source>
        <dbReference type="ARBA" id="ARBA00022737"/>
    </source>
</evidence>
<dbReference type="GO" id="GO:0003677">
    <property type="term" value="F:DNA binding"/>
    <property type="evidence" value="ECO:0007669"/>
    <property type="project" value="UniProtKB-KW"/>
</dbReference>
<dbReference type="EMBL" id="JAQQAF010000005">
    <property type="protein sequence ID" value="KAJ8484413.1"/>
    <property type="molecule type" value="Genomic_DNA"/>
</dbReference>
<evidence type="ECO:0000256" key="4">
    <source>
        <dbReference type="ARBA" id="ARBA00023125"/>
    </source>
</evidence>
<evidence type="ECO:0000256" key="3">
    <source>
        <dbReference type="ARBA" id="ARBA00023015"/>
    </source>
</evidence>
<dbReference type="GO" id="GO:0005634">
    <property type="term" value="C:nucleus"/>
    <property type="evidence" value="ECO:0007669"/>
    <property type="project" value="UniProtKB-SubCell"/>
</dbReference>
<dbReference type="Gene3D" id="1.10.10.60">
    <property type="entry name" value="Homeodomain-like"/>
    <property type="match status" value="2"/>
</dbReference>
<comment type="subcellular location">
    <subcellularLocation>
        <location evidence="1">Nucleus</location>
    </subcellularLocation>
</comment>
<evidence type="ECO:0000256" key="6">
    <source>
        <dbReference type="ARBA" id="ARBA00023242"/>
    </source>
</evidence>
<dbReference type="PROSITE" id="PS51294">
    <property type="entry name" value="HTH_MYB"/>
    <property type="match status" value="2"/>
</dbReference>
<feature type="domain" description="HTH myb-type" evidence="8">
    <location>
        <begin position="63"/>
        <end position="117"/>
    </location>
</feature>
<keyword evidence="4" id="KW-0238">DNA-binding</keyword>
<feature type="domain" description="HTH myb-type" evidence="8">
    <location>
        <begin position="9"/>
        <end position="62"/>
    </location>
</feature>
<evidence type="ECO:0000313" key="9">
    <source>
        <dbReference type="EMBL" id="KAJ8484413.1"/>
    </source>
</evidence>
<dbReference type="SMART" id="SM00717">
    <property type="entry name" value="SANT"/>
    <property type="match status" value="2"/>
</dbReference>
<evidence type="ECO:0000259" key="7">
    <source>
        <dbReference type="PROSITE" id="PS50090"/>
    </source>
</evidence>
<sequence>MGRAPCCDKATVKKGPWSPEEDAMLKAYIDKHGTGGNWIALPHKIGLKRCGKSCRLRWLNYLRPNLKHGGFSEEEDHIICSLYKSIGSRWSIIAAQLPGRTDNDIKNHWNTRLKKKLLGKPRESPQPRCLSFNQVSTEAANAMSLQTHPQTLSASALGRTQLRGSEDPFFYVDAALWPRYHHPLGDKLFEDQHTDTPTSTTLTESSHRRLLQVKQEIQILIHQTVEENMDCSVPGCPPSGAGGLVESSFSDCNSLVAGLSDLHQIFHGKESFLGLQEANQLAESDCFKEMYRERERDCMSLWSSMASSLHPDSVLQEYLLGFDL</sequence>
<name>A0AAV8R109_ENSVE</name>
<keyword evidence="3" id="KW-0805">Transcription regulation</keyword>
<evidence type="ECO:0000259" key="8">
    <source>
        <dbReference type="PROSITE" id="PS51294"/>
    </source>
</evidence>
<evidence type="ECO:0000256" key="5">
    <source>
        <dbReference type="ARBA" id="ARBA00023163"/>
    </source>
</evidence>
<keyword evidence="2" id="KW-0677">Repeat</keyword>
<dbReference type="InterPro" id="IPR009057">
    <property type="entry name" value="Homeodomain-like_sf"/>
</dbReference>
<protein>
    <submittedName>
        <fullName evidence="9">Uncharacterized protein</fullName>
    </submittedName>
</protein>
<proteinExistence type="predicted"/>
<gene>
    <name evidence="9" type="ORF">OPV22_016898</name>
</gene>
<dbReference type="InterPro" id="IPR001005">
    <property type="entry name" value="SANT/Myb"/>
</dbReference>
<feature type="domain" description="Myb-like" evidence="7">
    <location>
        <begin position="63"/>
        <end position="113"/>
    </location>
</feature>
<dbReference type="FunFam" id="1.10.10.60:FF:000015">
    <property type="entry name" value="Transcription factor RAX3"/>
    <property type="match status" value="1"/>
</dbReference>
<keyword evidence="6" id="KW-0539">Nucleus</keyword>
<dbReference type="PANTHER" id="PTHR48000:SF67">
    <property type="entry name" value="MYB-LIKE DNA-BINDING DOMAIN CONTAINING PROTEIN, EXPRESSED"/>
    <property type="match status" value="1"/>
</dbReference>
<feature type="domain" description="Myb-like" evidence="7">
    <location>
        <begin position="9"/>
        <end position="62"/>
    </location>
</feature>
<dbReference type="InterPro" id="IPR017930">
    <property type="entry name" value="Myb_dom"/>
</dbReference>
<organism evidence="9 10">
    <name type="scientific">Ensete ventricosum</name>
    <name type="common">Abyssinian banana</name>
    <name type="synonym">Musa ensete</name>
    <dbReference type="NCBI Taxonomy" id="4639"/>
    <lineage>
        <taxon>Eukaryota</taxon>
        <taxon>Viridiplantae</taxon>
        <taxon>Streptophyta</taxon>
        <taxon>Embryophyta</taxon>
        <taxon>Tracheophyta</taxon>
        <taxon>Spermatophyta</taxon>
        <taxon>Magnoliopsida</taxon>
        <taxon>Liliopsida</taxon>
        <taxon>Zingiberales</taxon>
        <taxon>Musaceae</taxon>
        <taxon>Ensete</taxon>
    </lineage>
</organism>
<keyword evidence="10" id="KW-1185">Reference proteome</keyword>
<evidence type="ECO:0000256" key="1">
    <source>
        <dbReference type="ARBA" id="ARBA00004123"/>
    </source>
</evidence>
<dbReference type="SUPFAM" id="SSF46689">
    <property type="entry name" value="Homeodomain-like"/>
    <property type="match status" value="1"/>
</dbReference>
<dbReference type="AlphaFoldDB" id="A0AAV8R109"/>
<dbReference type="CDD" id="cd00167">
    <property type="entry name" value="SANT"/>
    <property type="match status" value="2"/>
</dbReference>